<evidence type="ECO:0000313" key="4">
    <source>
        <dbReference type="EMBL" id="CUU79336.1"/>
    </source>
</evidence>
<dbReference type="InterPro" id="IPR005025">
    <property type="entry name" value="FMN_Rdtase-like_dom"/>
</dbReference>
<dbReference type="GO" id="GO:0016491">
    <property type="term" value="F:oxidoreductase activity"/>
    <property type="evidence" value="ECO:0007669"/>
    <property type="project" value="UniProtKB-KW"/>
</dbReference>
<keyword evidence="2" id="KW-0288">FMN</keyword>
<dbReference type="SUPFAM" id="SSF52218">
    <property type="entry name" value="Flavoproteins"/>
    <property type="match status" value="1"/>
</dbReference>
<keyword evidence="4" id="KW-0560">Oxidoreductase</keyword>
<dbReference type="AlphaFoldDB" id="A0A0S4SE46"/>
<evidence type="ECO:0000256" key="2">
    <source>
        <dbReference type="ARBA" id="ARBA00022643"/>
    </source>
</evidence>
<evidence type="ECO:0000256" key="1">
    <source>
        <dbReference type="ARBA" id="ARBA00022630"/>
    </source>
</evidence>
<evidence type="ECO:0000259" key="3">
    <source>
        <dbReference type="Pfam" id="PF03358"/>
    </source>
</evidence>
<reference evidence="4 5" key="1">
    <citation type="submission" date="2015-11" db="EMBL/GenBank/DDBJ databases">
        <authorList>
            <consortium name="Pathogen Informatics"/>
        </authorList>
    </citation>
    <scope>NUCLEOTIDE SEQUENCE [LARGE SCALE GENOMIC DNA]</scope>
    <source>
        <strain evidence="4 5">006A-0059</strain>
    </source>
</reference>
<dbReference type="PANTHER" id="PTHR43278">
    <property type="entry name" value="NAD(P)H-DEPENDENT FMN-CONTAINING OXIDOREDUCTASE YWQN-RELATED"/>
    <property type="match status" value="1"/>
</dbReference>
<protein>
    <submittedName>
        <fullName evidence="4">NAD(P)H-dependent FMN-containing oxidoreductase ywqN</fullName>
        <ecNumber evidence="4">1.-.-.-</ecNumber>
    </submittedName>
</protein>
<sequence>MLSTLNQGDRVKKVLVISTSMRSGANSDSLADEFVKGAKAAKNDAVKINLLGKNISFCKGCLACVKTHKCTIKDDANMIVEMMKEADVIAFATPIYYYEMSGSMKTMLDRSNPLYGTDYKFKDIYLLGAAAEDEEWVIDGAKNGLDGWISCFENAKFKGKVFAGGVTNIGDIKNSKALKNAYDMGLGIA</sequence>
<dbReference type="Proteomes" id="UP000052237">
    <property type="component" value="Unassembled WGS sequence"/>
</dbReference>
<dbReference type="PANTHER" id="PTHR43278:SF2">
    <property type="entry name" value="IRON-SULFUR FLAVOPROTEIN"/>
    <property type="match status" value="1"/>
</dbReference>
<comment type="caution">
    <text evidence="4">The sequence shown here is derived from an EMBL/GenBank/DDBJ whole genome shotgun (WGS) entry which is preliminary data.</text>
</comment>
<dbReference type="InterPro" id="IPR029039">
    <property type="entry name" value="Flavoprotein-like_sf"/>
</dbReference>
<dbReference type="EC" id="1.-.-.-" evidence="4"/>
<feature type="domain" description="NADPH-dependent FMN reductase-like" evidence="3">
    <location>
        <begin position="13"/>
        <end position="113"/>
    </location>
</feature>
<dbReference type="Gene3D" id="3.40.50.360">
    <property type="match status" value="1"/>
</dbReference>
<dbReference type="Pfam" id="PF03358">
    <property type="entry name" value="FMN_red"/>
    <property type="match status" value="1"/>
</dbReference>
<keyword evidence="5" id="KW-1185">Reference proteome</keyword>
<organism evidence="4 5">
    <name type="scientific">Campylobacter hyointestinalis subsp. hyointestinalis</name>
    <dbReference type="NCBI Taxonomy" id="91352"/>
    <lineage>
        <taxon>Bacteria</taxon>
        <taxon>Pseudomonadati</taxon>
        <taxon>Campylobacterota</taxon>
        <taxon>Epsilonproteobacteria</taxon>
        <taxon>Campylobacterales</taxon>
        <taxon>Campylobacteraceae</taxon>
        <taxon>Campylobacter</taxon>
    </lineage>
</organism>
<name>A0A0S4SE46_CAMHY</name>
<accession>A0A0S4SE46</accession>
<gene>
    <name evidence="4" type="primary">ywqN</name>
    <name evidence="4" type="ORF">ERS686654_01062</name>
</gene>
<proteinExistence type="predicted"/>
<keyword evidence="1" id="KW-0285">Flavoprotein</keyword>
<evidence type="ECO:0000313" key="5">
    <source>
        <dbReference type="Proteomes" id="UP000052237"/>
    </source>
</evidence>
<dbReference type="EMBL" id="FAVB01000002">
    <property type="protein sequence ID" value="CUU79336.1"/>
    <property type="molecule type" value="Genomic_DNA"/>
</dbReference>
<dbReference type="InterPro" id="IPR051796">
    <property type="entry name" value="ISF_SsuE-like"/>
</dbReference>